<evidence type="ECO:0000256" key="5">
    <source>
        <dbReference type="ARBA" id="ARBA00023150"/>
    </source>
</evidence>
<dbReference type="Gene3D" id="3.90.1170.40">
    <property type="entry name" value="Molybdopterin biosynthesis MoaE subunit"/>
    <property type="match status" value="1"/>
</dbReference>
<accession>A0ABM9ARX0</accession>
<comment type="caution">
    <text evidence="12">The sequence shown here is derived from an EMBL/GenBank/DDBJ whole genome shotgun (WGS) entry which is preliminary data.</text>
</comment>
<dbReference type="EMBL" id="CAKLPY010000002">
    <property type="protein sequence ID" value="CAH0996644.1"/>
    <property type="molecule type" value="Genomic_DNA"/>
</dbReference>
<dbReference type="Proteomes" id="UP000837932">
    <property type="component" value="Unassembled WGS sequence"/>
</dbReference>
<keyword evidence="13" id="KW-1185">Reference proteome</keyword>
<evidence type="ECO:0000256" key="3">
    <source>
        <dbReference type="ARBA" id="ARBA00011950"/>
    </source>
</evidence>
<gene>
    <name evidence="12" type="primary">moaE1</name>
    <name evidence="12" type="ORF">EMA8858_02776</name>
</gene>
<evidence type="ECO:0000313" key="13">
    <source>
        <dbReference type="Proteomes" id="UP000837932"/>
    </source>
</evidence>
<protein>
    <recommendedName>
        <fullName evidence="4">Molybdopterin synthase catalytic subunit</fullName>
        <ecNumber evidence="3">2.8.1.12</ecNumber>
    </recommendedName>
    <alternativeName>
        <fullName evidence="9">MPT synthase subunit 2</fullName>
    </alternativeName>
    <alternativeName>
        <fullName evidence="7">Molybdenum cofactor biosynthesis protein E</fullName>
    </alternativeName>
    <alternativeName>
        <fullName evidence="8">Molybdopterin-converting factor large subunit</fullName>
    </alternativeName>
    <alternativeName>
        <fullName evidence="10">Molybdopterin-converting factor subunit 2</fullName>
    </alternativeName>
</protein>
<keyword evidence="5" id="KW-0501">Molybdenum cofactor biosynthesis</keyword>
<dbReference type="GO" id="GO:0030366">
    <property type="term" value="F:molybdopterin synthase activity"/>
    <property type="evidence" value="ECO:0007669"/>
    <property type="project" value="UniProtKB-EC"/>
</dbReference>
<dbReference type="SUPFAM" id="SSF54690">
    <property type="entry name" value="Molybdopterin synthase subunit MoaE"/>
    <property type="match status" value="1"/>
</dbReference>
<dbReference type="InterPro" id="IPR036563">
    <property type="entry name" value="MoaE_sf"/>
</dbReference>
<dbReference type="RefSeq" id="WP_238807197.1">
    <property type="nucleotide sequence ID" value="NZ_CAKLPY010000002.1"/>
</dbReference>
<dbReference type="InterPro" id="IPR003448">
    <property type="entry name" value="Mopterin_biosynth_MoaE"/>
</dbReference>
<sequence>MQNIDIILSDKTLNEQACLDFVKTDDSGGIVTFVGTVRNQTKGKKVVRLDFEAYEPMAVSEMRKIAERAIEAFSLKKIAIYHRIGQLTIGEVPVIIAVSAAHRGAAFDACEFAIDTLKETVPIWKKEIFEDGEVWVSATP</sequence>
<evidence type="ECO:0000256" key="1">
    <source>
        <dbReference type="ARBA" id="ARBA00005046"/>
    </source>
</evidence>
<dbReference type="PANTHER" id="PTHR23404">
    <property type="entry name" value="MOLYBDOPTERIN SYNTHASE RELATED"/>
    <property type="match status" value="1"/>
</dbReference>
<evidence type="ECO:0000256" key="10">
    <source>
        <dbReference type="ARBA" id="ARBA00032474"/>
    </source>
</evidence>
<evidence type="ECO:0000313" key="12">
    <source>
        <dbReference type="EMBL" id="CAH0996644.1"/>
    </source>
</evidence>
<dbReference type="CDD" id="cd00756">
    <property type="entry name" value="MoaE"/>
    <property type="match status" value="1"/>
</dbReference>
<comment type="similarity">
    <text evidence="2">Belongs to the MoaE family.</text>
</comment>
<dbReference type="Pfam" id="PF02391">
    <property type="entry name" value="MoaE"/>
    <property type="match status" value="1"/>
</dbReference>
<evidence type="ECO:0000256" key="11">
    <source>
        <dbReference type="ARBA" id="ARBA00049878"/>
    </source>
</evidence>
<comment type="pathway">
    <text evidence="1">Cofactor biosynthesis; molybdopterin biosynthesis.</text>
</comment>
<dbReference type="EC" id="2.8.1.12" evidence="3"/>
<evidence type="ECO:0000256" key="4">
    <source>
        <dbReference type="ARBA" id="ARBA00013858"/>
    </source>
</evidence>
<reference evidence="12" key="1">
    <citation type="submission" date="2021-12" db="EMBL/GenBank/DDBJ databases">
        <authorList>
            <person name="Rodrigo-Torres L."/>
            <person name="Arahal R. D."/>
            <person name="Lucena T."/>
        </authorList>
    </citation>
    <scope>NUCLEOTIDE SEQUENCE</scope>
    <source>
        <strain evidence="12">CECT 8858</strain>
    </source>
</reference>
<evidence type="ECO:0000256" key="8">
    <source>
        <dbReference type="ARBA" id="ARBA00030407"/>
    </source>
</evidence>
<name>A0ABM9ARX0_9BACT</name>
<comment type="subunit">
    <text evidence="6">Heterotetramer of 2 MoaD subunits and 2 MoaE subunits. Also stable as homodimer. The enzyme changes between these two forms during catalysis.</text>
</comment>
<evidence type="ECO:0000256" key="2">
    <source>
        <dbReference type="ARBA" id="ARBA00005426"/>
    </source>
</evidence>
<keyword evidence="12" id="KW-0808">Transferase</keyword>
<evidence type="ECO:0000256" key="9">
    <source>
        <dbReference type="ARBA" id="ARBA00030781"/>
    </source>
</evidence>
<proteinExistence type="inferred from homology"/>
<organism evidence="12 13">
    <name type="scientific">Emticicia aquatica</name>
    <dbReference type="NCBI Taxonomy" id="1681835"/>
    <lineage>
        <taxon>Bacteria</taxon>
        <taxon>Pseudomonadati</taxon>
        <taxon>Bacteroidota</taxon>
        <taxon>Cytophagia</taxon>
        <taxon>Cytophagales</taxon>
        <taxon>Leadbetterellaceae</taxon>
        <taxon>Emticicia</taxon>
    </lineage>
</organism>
<comment type="catalytic activity">
    <reaction evidence="11">
        <text>2 [molybdopterin-synthase sulfur-carrier protein]-C-terminal-Gly-aminoethanethioate + cyclic pyranopterin phosphate + H2O = molybdopterin + 2 [molybdopterin-synthase sulfur-carrier protein]-C-terminal Gly-Gly + 2 H(+)</text>
        <dbReference type="Rhea" id="RHEA:26333"/>
        <dbReference type="Rhea" id="RHEA-COMP:12202"/>
        <dbReference type="Rhea" id="RHEA-COMP:19907"/>
        <dbReference type="ChEBI" id="CHEBI:15377"/>
        <dbReference type="ChEBI" id="CHEBI:15378"/>
        <dbReference type="ChEBI" id="CHEBI:58698"/>
        <dbReference type="ChEBI" id="CHEBI:59648"/>
        <dbReference type="ChEBI" id="CHEBI:90778"/>
        <dbReference type="ChEBI" id="CHEBI:232372"/>
        <dbReference type="EC" id="2.8.1.12"/>
    </reaction>
</comment>
<evidence type="ECO:0000256" key="7">
    <source>
        <dbReference type="ARBA" id="ARBA00029745"/>
    </source>
</evidence>
<evidence type="ECO:0000256" key="6">
    <source>
        <dbReference type="ARBA" id="ARBA00026066"/>
    </source>
</evidence>